<name>A0A7X0NEB1_9GAMM</name>
<protein>
    <submittedName>
        <fullName evidence="2">Uncharacterized protein</fullName>
    </submittedName>
</protein>
<dbReference type="AlphaFoldDB" id="A0A7X0NEB1"/>
<evidence type="ECO:0000313" key="3">
    <source>
        <dbReference type="Proteomes" id="UP000537141"/>
    </source>
</evidence>
<gene>
    <name evidence="2" type="ORF">HNQ55_000267</name>
</gene>
<keyword evidence="1" id="KW-0472">Membrane</keyword>
<keyword evidence="3" id="KW-1185">Reference proteome</keyword>
<dbReference type="Proteomes" id="UP000537141">
    <property type="component" value="Unassembled WGS sequence"/>
</dbReference>
<dbReference type="RefSeq" id="WP_184421429.1">
    <property type="nucleotide sequence ID" value="NZ_AP027362.1"/>
</dbReference>
<organism evidence="2 3">
    <name type="scientific">Thalassotalea piscium</name>
    <dbReference type="NCBI Taxonomy" id="1230533"/>
    <lineage>
        <taxon>Bacteria</taxon>
        <taxon>Pseudomonadati</taxon>
        <taxon>Pseudomonadota</taxon>
        <taxon>Gammaproteobacteria</taxon>
        <taxon>Alteromonadales</taxon>
        <taxon>Colwelliaceae</taxon>
        <taxon>Thalassotalea</taxon>
    </lineage>
</organism>
<comment type="caution">
    <text evidence="2">The sequence shown here is derived from an EMBL/GenBank/DDBJ whole genome shotgun (WGS) entry which is preliminary data.</text>
</comment>
<keyword evidence="1" id="KW-0812">Transmembrane</keyword>
<evidence type="ECO:0000256" key="1">
    <source>
        <dbReference type="SAM" id="Phobius"/>
    </source>
</evidence>
<accession>A0A7X0NEB1</accession>
<sequence length="111" mass="12839">MDFEFIQWLGLLGLPLVIYNYYKGNLGNKYGIEVIDDTLLIKPFIVTRVGKKASATIAMKKVTKLQKSKNAISFFYQSGHAIDIWHRRKGSDEFWFKLVTLFPDAEHIIID</sequence>
<evidence type="ECO:0000313" key="2">
    <source>
        <dbReference type="EMBL" id="MBB6541793.1"/>
    </source>
</evidence>
<feature type="transmembrane region" description="Helical" evidence="1">
    <location>
        <begin position="6"/>
        <end position="22"/>
    </location>
</feature>
<keyword evidence="1" id="KW-1133">Transmembrane helix</keyword>
<reference evidence="2 3" key="1">
    <citation type="submission" date="2020-08" db="EMBL/GenBank/DDBJ databases">
        <title>Genomic Encyclopedia of Type Strains, Phase IV (KMG-IV): sequencing the most valuable type-strain genomes for metagenomic binning, comparative biology and taxonomic classification.</title>
        <authorList>
            <person name="Goeker M."/>
        </authorList>
    </citation>
    <scope>NUCLEOTIDE SEQUENCE [LARGE SCALE GENOMIC DNA]</scope>
    <source>
        <strain evidence="2 3">DSM 26287</strain>
    </source>
</reference>
<proteinExistence type="predicted"/>
<dbReference type="EMBL" id="JACHHU010000001">
    <property type="protein sequence ID" value="MBB6541793.1"/>
    <property type="molecule type" value="Genomic_DNA"/>
</dbReference>